<dbReference type="Proteomes" id="UP000229777">
    <property type="component" value="Unassembled WGS sequence"/>
</dbReference>
<accession>A0A2M8F0C8</accession>
<dbReference type="EMBL" id="PFSA01000034">
    <property type="protein sequence ID" value="PJC32744.1"/>
    <property type="molecule type" value="Genomic_DNA"/>
</dbReference>
<proteinExistence type="predicted"/>
<name>A0A2M8F0C8_9BACT</name>
<organism evidence="1 2">
    <name type="scientific">Candidatus Roizmanbacteria bacterium CG_4_9_14_0_2_um_filter_36_12</name>
    <dbReference type="NCBI Taxonomy" id="1974837"/>
    <lineage>
        <taxon>Bacteria</taxon>
        <taxon>Candidatus Roizmaniibacteriota</taxon>
    </lineage>
</organism>
<evidence type="ECO:0000313" key="2">
    <source>
        <dbReference type="Proteomes" id="UP000229777"/>
    </source>
</evidence>
<evidence type="ECO:0000313" key="1">
    <source>
        <dbReference type="EMBL" id="PJC32744.1"/>
    </source>
</evidence>
<sequence length="119" mass="13170">MKCIYIKEGGEQCNAFAMGNSQFCYLHNPDITDEEKRINQTKGGKSNIIRVNGSLPLIRAKTSQEVAGLLEKTINEVRSGELDPRIANTIGYLAGHLIKAIEVGEVEKRINAIEEVINK</sequence>
<dbReference type="AlphaFoldDB" id="A0A2M8F0C8"/>
<comment type="caution">
    <text evidence="1">The sequence shown here is derived from an EMBL/GenBank/DDBJ whole genome shotgun (WGS) entry which is preliminary data.</text>
</comment>
<protein>
    <submittedName>
        <fullName evidence="1">Uncharacterized protein</fullName>
    </submittedName>
</protein>
<gene>
    <name evidence="1" type="ORF">CO049_02020</name>
</gene>
<reference evidence="2" key="1">
    <citation type="submission" date="2017-09" db="EMBL/GenBank/DDBJ databases">
        <title>Depth-based differentiation of microbial function through sediment-hosted aquifers and enrichment of novel symbionts in the deep terrestrial subsurface.</title>
        <authorList>
            <person name="Probst A.J."/>
            <person name="Ladd B."/>
            <person name="Jarett J.K."/>
            <person name="Geller-Mcgrath D.E."/>
            <person name="Sieber C.M.K."/>
            <person name="Emerson J.B."/>
            <person name="Anantharaman K."/>
            <person name="Thomas B.C."/>
            <person name="Malmstrom R."/>
            <person name="Stieglmeier M."/>
            <person name="Klingl A."/>
            <person name="Woyke T."/>
            <person name="Ryan C.M."/>
            <person name="Banfield J.F."/>
        </authorList>
    </citation>
    <scope>NUCLEOTIDE SEQUENCE [LARGE SCALE GENOMIC DNA]</scope>
</reference>